<reference evidence="3 4" key="1">
    <citation type="submission" date="2016-11" db="EMBL/GenBank/DDBJ databases">
        <title>Comparative genomics of co-occurring bacteria in distinct bioleaching systems unravels niche-specific adaptation.</title>
        <authorList>
            <person name="Zhang X."/>
            <person name="Liu X."/>
            <person name="Yin H."/>
        </authorList>
    </citation>
    <scope>NUCLEOTIDE SEQUENCE [LARGE SCALE GENOMIC DNA]</scope>
    <source>
        <strain evidence="3 4">DX</strain>
    </source>
</reference>
<sequence length="201" mass="19897">MKKSILILALILFPSAAHAGACAKIISAQETAVSQAATAASSGAVMAMANTQAQQANQSNKNQGCFSNLSRMGAMMSFPTTGGMLSQLQNMACSMSSGLVMSSVSTLSSPLSAYSSYGISASPGFGQSGITTTPSGPPPVLTSTTSSLMGTATGGASSIFGNAGSSITNSTNALPGANSGSLPGTNRASQGISNSFNNIYK</sequence>
<evidence type="ECO:0000256" key="1">
    <source>
        <dbReference type="SAM" id="MobiDB-lite"/>
    </source>
</evidence>
<evidence type="ECO:0000313" key="3">
    <source>
        <dbReference type="EMBL" id="OOH72635.1"/>
    </source>
</evidence>
<evidence type="ECO:0008006" key="5">
    <source>
        <dbReference type="Google" id="ProtNLM"/>
    </source>
</evidence>
<evidence type="ECO:0000256" key="2">
    <source>
        <dbReference type="SAM" id="SignalP"/>
    </source>
</evidence>
<feature type="region of interest" description="Disordered" evidence="1">
    <location>
        <begin position="178"/>
        <end position="201"/>
    </location>
</feature>
<organism evidence="3 4">
    <name type="scientific">Leptospirillum ferriphilum</name>
    <dbReference type="NCBI Taxonomy" id="178606"/>
    <lineage>
        <taxon>Bacteria</taxon>
        <taxon>Pseudomonadati</taxon>
        <taxon>Nitrospirota</taxon>
        <taxon>Nitrospiria</taxon>
        <taxon>Nitrospirales</taxon>
        <taxon>Nitrospiraceae</taxon>
        <taxon>Leptospirillum</taxon>
    </lineage>
</organism>
<gene>
    <name evidence="3" type="ORF">BOX24_06455</name>
</gene>
<protein>
    <recommendedName>
        <fullName evidence="5">Lipoprotein</fullName>
    </recommendedName>
</protein>
<keyword evidence="2" id="KW-0732">Signal</keyword>
<comment type="caution">
    <text evidence="3">The sequence shown here is derived from an EMBL/GenBank/DDBJ whole genome shotgun (WGS) entry which is preliminary data.</text>
</comment>
<proteinExistence type="predicted"/>
<dbReference type="AlphaFoldDB" id="A0A1V3SUU7"/>
<feature type="chain" id="PRO_5012437759" description="Lipoprotein" evidence="2">
    <location>
        <begin position="20"/>
        <end position="201"/>
    </location>
</feature>
<dbReference type="RefSeq" id="WP_077304164.1">
    <property type="nucleotide sequence ID" value="NZ_MPOJ01000011.1"/>
</dbReference>
<dbReference type="Proteomes" id="UP000188586">
    <property type="component" value="Unassembled WGS sequence"/>
</dbReference>
<name>A0A1V3SUU7_9BACT</name>
<accession>A0A1V3SUU7</accession>
<evidence type="ECO:0000313" key="4">
    <source>
        <dbReference type="Proteomes" id="UP000188586"/>
    </source>
</evidence>
<dbReference type="EMBL" id="MPOJ01000011">
    <property type="protein sequence ID" value="OOH72635.1"/>
    <property type="molecule type" value="Genomic_DNA"/>
</dbReference>
<feature type="signal peptide" evidence="2">
    <location>
        <begin position="1"/>
        <end position="19"/>
    </location>
</feature>